<evidence type="ECO:0000259" key="6">
    <source>
        <dbReference type="Pfam" id="PF07282"/>
    </source>
</evidence>
<dbReference type="NCBIfam" id="NF040570">
    <property type="entry name" value="guided_TnpB"/>
    <property type="match status" value="1"/>
</dbReference>
<dbReference type="EMBL" id="CAACVJ010000491">
    <property type="protein sequence ID" value="VEP17074.1"/>
    <property type="molecule type" value="Genomic_DNA"/>
</dbReference>
<dbReference type="InterPro" id="IPR001959">
    <property type="entry name" value="Transposase"/>
</dbReference>
<comment type="similarity">
    <text evidence="1">In the C-terminal section; belongs to the transposase 35 family.</text>
</comment>
<dbReference type="Pfam" id="PF01385">
    <property type="entry name" value="OrfB_IS605"/>
    <property type="match status" value="1"/>
</dbReference>
<evidence type="ECO:0000313" key="8">
    <source>
        <dbReference type="Proteomes" id="UP000320055"/>
    </source>
</evidence>
<keyword evidence="2" id="KW-0815">Transposition</keyword>
<keyword evidence="8" id="KW-1185">Reference proteome</keyword>
<keyword evidence="3" id="KW-0238">DNA-binding</keyword>
<dbReference type="InterPro" id="IPR010095">
    <property type="entry name" value="Cas12f1-like_TNB"/>
</dbReference>
<feature type="domain" description="Cas12f1-like TNB" evidence="6">
    <location>
        <begin position="67"/>
        <end position="130"/>
    </location>
</feature>
<evidence type="ECO:0000313" key="7">
    <source>
        <dbReference type="EMBL" id="VEP17074.1"/>
    </source>
</evidence>
<evidence type="ECO:0000259" key="5">
    <source>
        <dbReference type="Pfam" id="PF01385"/>
    </source>
</evidence>
<dbReference type="RefSeq" id="WP_246142061.1">
    <property type="nucleotide sequence ID" value="NZ_LR214274.1"/>
</dbReference>
<reference evidence="7 8" key="1">
    <citation type="submission" date="2019-01" db="EMBL/GenBank/DDBJ databases">
        <authorList>
            <person name="Brito A."/>
        </authorList>
    </citation>
    <scope>NUCLEOTIDE SEQUENCE [LARGE SCALE GENOMIC DNA]</scope>
    <source>
        <strain evidence="7">1</strain>
    </source>
</reference>
<dbReference type="Pfam" id="PF07282">
    <property type="entry name" value="Cas12f1-like_TNB"/>
    <property type="match status" value="1"/>
</dbReference>
<proteinExistence type="inferred from homology"/>
<dbReference type="GO" id="GO:0006310">
    <property type="term" value="P:DNA recombination"/>
    <property type="evidence" value="ECO:0007669"/>
    <property type="project" value="UniProtKB-KW"/>
</dbReference>
<sequence>MYSNKWNKLQHRIALLHEAVANKRKDYHFKLAHQLCQEVGMVFVENINFKSWSRGLFCKQSLDMGLGQFWEILEYVCSQTNTFFTKVDKDFTSQICPDCGIHTGKKTLDIRVHKCFECGYENDRDVAAAEVVKNRGLEIAVGAPVN</sequence>
<evidence type="ECO:0000256" key="4">
    <source>
        <dbReference type="ARBA" id="ARBA00023172"/>
    </source>
</evidence>
<dbReference type="Proteomes" id="UP000320055">
    <property type="component" value="Unassembled WGS sequence"/>
</dbReference>
<organism evidence="7 8">
    <name type="scientific">Hyella patelloides LEGE 07179</name>
    <dbReference type="NCBI Taxonomy" id="945734"/>
    <lineage>
        <taxon>Bacteria</taxon>
        <taxon>Bacillati</taxon>
        <taxon>Cyanobacteriota</taxon>
        <taxon>Cyanophyceae</taxon>
        <taxon>Pleurocapsales</taxon>
        <taxon>Hyellaceae</taxon>
        <taxon>Hyella</taxon>
    </lineage>
</organism>
<name>A0A563W046_9CYAN</name>
<dbReference type="AlphaFoldDB" id="A0A563W046"/>
<evidence type="ECO:0000256" key="2">
    <source>
        <dbReference type="ARBA" id="ARBA00022578"/>
    </source>
</evidence>
<feature type="domain" description="Probable transposase IS891/IS1136/IS1341" evidence="5">
    <location>
        <begin position="3"/>
        <end position="50"/>
    </location>
</feature>
<evidence type="ECO:0000256" key="1">
    <source>
        <dbReference type="ARBA" id="ARBA00008761"/>
    </source>
</evidence>
<dbReference type="GO" id="GO:0003677">
    <property type="term" value="F:DNA binding"/>
    <property type="evidence" value="ECO:0007669"/>
    <property type="project" value="UniProtKB-KW"/>
</dbReference>
<evidence type="ECO:0000256" key="3">
    <source>
        <dbReference type="ARBA" id="ARBA00023125"/>
    </source>
</evidence>
<accession>A0A563W046</accession>
<protein>
    <submittedName>
        <fullName evidence="7">Transposase</fullName>
    </submittedName>
</protein>
<keyword evidence="4" id="KW-0233">DNA recombination</keyword>
<gene>
    <name evidence="7" type="ORF">H1P_5400003</name>
</gene>
<dbReference type="GO" id="GO:0032196">
    <property type="term" value="P:transposition"/>
    <property type="evidence" value="ECO:0007669"/>
    <property type="project" value="UniProtKB-KW"/>
</dbReference>